<dbReference type="AlphaFoldDB" id="A0A6J8EKS3"/>
<accession>A0A6J8EKS3</accession>
<reference evidence="2 3" key="1">
    <citation type="submission" date="2020-06" db="EMBL/GenBank/DDBJ databases">
        <authorList>
            <person name="Li R."/>
            <person name="Bekaert M."/>
        </authorList>
    </citation>
    <scope>NUCLEOTIDE SEQUENCE [LARGE SCALE GENOMIC DNA]</scope>
    <source>
        <strain evidence="3">wild</strain>
    </source>
</reference>
<name>A0A6J8EKS3_MYTCO</name>
<keyword evidence="1" id="KW-0812">Transmembrane</keyword>
<keyword evidence="3" id="KW-1185">Reference proteome</keyword>
<keyword evidence="1" id="KW-0472">Membrane</keyword>
<protein>
    <submittedName>
        <fullName evidence="2">Uncharacterized protein</fullName>
    </submittedName>
</protein>
<sequence length="194" mass="22563">MDINLFIIRLDNGDPVEDENTGWHKGLSDCIENHGTYFLKDFRQQCSLVEEPSWTNIFRQHYSFQYEIHTLDDISNPNSTPFTTRKHSSHSGIIGGVVAGIIFLLVLFTLFICRNRKITYGDHQRFENNDNPDNHTTKDEFSNSKIDNYVMRDHETYGRCKNQSINKLNNKRSRQPVSFNPLHAQVCVSKQNIP</sequence>
<evidence type="ECO:0000256" key="1">
    <source>
        <dbReference type="SAM" id="Phobius"/>
    </source>
</evidence>
<feature type="transmembrane region" description="Helical" evidence="1">
    <location>
        <begin position="93"/>
        <end position="113"/>
    </location>
</feature>
<dbReference type="Proteomes" id="UP000507470">
    <property type="component" value="Unassembled WGS sequence"/>
</dbReference>
<dbReference type="EMBL" id="CACVKT020009275">
    <property type="protein sequence ID" value="CAC5421199.1"/>
    <property type="molecule type" value="Genomic_DNA"/>
</dbReference>
<organism evidence="2 3">
    <name type="scientific">Mytilus coruscus</name>
    <name type="common">Sea mussel</name>
    <dbReference type="NCBI Taxonomy" id="42192"/>
    <lineage>
        <taxon>Eukaryota</taxon>
        <taxon>Metazoa</taxon>
        <taxon>Spiralia</taxon>
        <taxon>Lophotrochozoa</taxon>
        <taxon>Mollusca</taxon>
        <taxon>Bivalvia</taxon>
        <taxon>Autobranchia</taxon>
        <taxon>Pteriomorphia</taxon>
        <taxon>Mytilida</taxon>
        <taxon>Mytiloidea</taxon>
        <taxon>Mytilidae</taxon>
        <taxon>Mytilinae</taxon>
        <taxon>Mytilus</taxon>
    </lineage>
</organism>
<gene>
    <name evidence="2" type="ORF">MCOR_53340</name>
</gene>
<evidence type="ECO:0000313" key="3">
    <source>
        <dbReference type="Proteomes" id="UP000507470"/>
    </source>
</evidence>
<evidence type="ECO:0000313" key="2">
    <source>
        <dbReference type="EMBL" id="CAC5421199.1"/>
    </source>
</evidence>
<dbReference type="OrthoDB" id="10510056at2759"/>
<keyword evidence="1" id="KW-1133">Transmembrane helix</keyword>
<proteinExistence type="predicted"/>